<organism evidence="3">
    <name type="scientific">invertebrate metagenome</name>
    <dbReference type="NCBI Taxonomy" id="1711999"/>
    <lineage>
        <taxon>unclassified sequences</taxon>
        <taxon>metagenomes</taxon>
        <taxon>organismal metagenomes</taxon>
    </lineage>
</organism>
<dbReference type="CDD" id="cd02696">
    <property type="entry name" value="MurNAc-LAA"/>
    <property type="match status" value="1"/>
</dbReference>
<dbReference type="GO" id="GO:0008745">
    <property type="term" value="F:N-acetylmuramoyl-L-alanine amidase activity"/>
    <property type="evidence" value="ECO:0007669"/>
    <property type="project" value="UniProtKB-EC"/>
</dbReference>
<dbReference type="SMART" id="SM00646">
    <property type="entry name" value="Ami_3"/>
    <property type="match status" value="1"/>
</dbReference>
<dbReference type="Gene3D" id="2.60.40.3500">
    <property type="match status" value="1"/>
</dbReference>
<evidence type="ECO:0000259" key="2">
    <source>
        <dbReference type="SMART" id="SM00646"/>
    </source>
</evidence>
<accession>A0A484H7Q7</accession>
<protein>
    <submittedName>
        <fullName evidence="3">N-acetylmuramoyl-L-alanine amidase</fullName>
        <ecNumber evidence="3">3.5.1.28</ecNumber>
    </submittedName>
</protein>
<dbReference type="Gene3D" id="3.40.630.40">
    <property type="entry name" value="Zn-dependent exopeptidases"/>
    <property type="match status" value="1"/>
</dbReference>
<dbReference type="EC" id="3.5.1.28" evidence="3"/>
<reference evidence="3" key="1">
    <citation type="submission" date="2018-10" db="EMBL/GenBank/DDBJ databases">
        <authorList>
            <person name="Gruber-Vodicka H."/>
            <person name="Jaeckle O."/>
        </authorList>
    </citation>
    <scope>NUCLEOTIDE SEQUENCE</scope>
</reference>
<gene>
    <name evidence="3" type="ORF">RIEGSTA812A_PEG_1133</name>
</gene>
<dbReference type="Pfam" id="PF01520">
    <property type="entry name" value="Amidase_3"/>
    <property type="match status" value="1"/>
</dbReference>
<dbReference type="PANTHER" id="PTHR30404:SF0">
    <property type="entry name" value="N-ACETYLMURAMOYL-L-ALANINE AMIDASE AMIC"/>
    <property type="match status" value="1"/>
</dbReference>
<proteinExistence type="predicted"/>
<dbReference type="GO" id="GO:0009253">
    <property type="term" value="P:peptidoglycan catabolic process"/>
    <property type="evidence" value="ECO:0007669"/>
    <property type="project" value="InterPro"/>
</dbReference>
<feature type="domain" description="MurNAc-LAA" evidence="2">
    <location>
        <begin position="272"/>
        <end position="426"/>
    </location>
</feature>
<dbReference type="EMBL" id="LR026963">
    <property type="protein sequence ID" value="VBB69660.1"/>
    <property type="molecule type" value="Genomic_DNA"/>
</dbReference>
<name>A0A484H7Q7_9ZZZZ</name>
<keyword evidence="1 3" id="KW-0378">Hydrolase</keyword>
<dbReference type="SUPFAM" id="SSF53187">
    <property type="entry name" value="Zn-dependent exopeptidases"/>
    <property type="match status" value="1"/>
</dbReference>
<dbReference type="AlphaFoldDB" id="A0A484H7Q7"/>
<evidence type="ECO:0000256" key="1">
    <source>
        <dbReference type="ARBA" id="ARBA00022801"/>
    </source>
</evidence>
<dbReference type="GO" id="GO:0030288">
    <property type="term" value="C:outer membrane-bounded periplasmic space"/>
    <property type="evidence" value="ECO:0007669"/>
    <property type="project" value="TreeGrafter"/>
</dbReference>
<dbReference type="InterPro" id="IPR050695">
    <property type="entry name" value="N-acetylmuramoyl_amidase_3"/>
</dbReference>
<dbReference type="InterPro" id="IPR002508">
    <property type="entry name" value="MurNAc-LAA_cat"/>
</dbReference>
<evidence type="ECO:0000313" key="3">
    <source>
        <dbReference type="EMBL" id="VBB69660.1"/>
    </source>
</evidence>
<dbReference type="PANTHER" id="PTHR30404">
    <property type="entry name" value="N-ACETYLMURAMOYL-L-ALANINE AMIDASE"/>
    <property type="match status" value="1"/>
</dbReference>
<sequence>MFVTVALWIMMSLAHALGEQAFAAEVTAVRMGNHRDHTRFVVDLSENLSFSVSPTSQPDRVIVEIGAVAWRMPPVSGGGTGVVRRYRYNDVAAQIVLELVRPAVITKAFMLSPDKNHGWRLVIDVTEATLEAVAHDQHLHRESRMPTVAHLLNNDDSLSQQALQVSVSSAQLSSSQPPAMTSVSPLMSSQRVAVPMPPLPPVSLQKERRPMIVLDPGHGGADPGATGFSGIFEKHITLAMALELREKLLGTNRYRVMLTREDDTFIALRERVASARAHNADLFISIHADAIATPEICGLSVYTLSEEASDQEAAALAERENRADLIGGIDLSRESRDVANILIDLVQRETMNHSAQLASAFTRELRREIRLLPKTHRFAGFAVLKAPDVPAILLEMGYLSNPKEEQLLHQPAYRAKLSSAMVRAVDDYFKRRKISLL</sequence>